<evidence type="ECO:0000313" key="3">
    <source>
        <dbReference type="Proteomes" id="UP000004754"/>
    </source>
</evidence>
<dbReference type="HOGENOM" id="CLU_039711_0_0_9"/>
<accession>E6MJ51</accession>
<dbReference type="InterPro" id="IPR038728">
    <property type="entry name" value="YkvI-like"/>
</dbReference>
<sequence>MGNNKNSLAIAFGVAAVWFGAHVGGGFATGNQTVQYFVKFGWTAAIVPVFVMALLAWIYYQAVLIAKNHDVHSYDKMAEKLYEPYGRIGKVIFDIGYLVLTLVGVGIAIAGSGELFKDVFGLNYYIGIILTGFIFFLLTIFGAKLVRNASSAITLLILICLVVLLIPGIRSGSENLSRIFAEKTVNGSFGQVLWHALLYAGFQSLVAGSLVSASQTLTDKSLCKKFAVVGFVLNAVMTVLCAIMILGYMPEVAVNKLPILTIAKSQGLALLTTAYSCILFLAFVSTGVGVVFGFVARYENAILKSTSLSIRRAVISAIAIILSTTMAVTGITKLVAVGYGWLGRFCIFVVILPLAIIAPIKNAKFAKEHPEVE</sequence>
<dbReference type="InterPro" id="IPR001734">
    <property type="entry name" value="Na/solute_symporter"/>
</dbReference>
<keyword evidence="1" id="KW-1133">Transmembrane helix</keyword>
<proteinExistence type="predicted"/>
<organism evidence="2 3">
    <name type="scientific">Pseudoramibacter alactolyticus ATCC 23263</name>
    <dbReference type="NCBI Taxonomy" id="887929"/>
    <lineage>
        <taxon>Bacteria</taxon>
        <taxon>Bacillati</taxon>
        <taxon>Bacillota</taxon>
        <taxon>Clostridia</taxon>
        <taxon>Eubacteriales</taxon>
        <taxon>Eubacteriaceae</taxon>
        <taxon>Pseudoramibacter</taxon>
    </lineage>
</organism>
<keyword evidence="3" id="KW-1185">Reference proteome</keyword>
<feature type="transmembrane region" description="Helical" evidence="1">
    <location>
        <begin position="192"/>
        <end position="214"/>
    </location>
</feature>
<evidence type="ECO:0000313" key="2">
    <source>
        <dbReference type="EMBL" id="EFV00871.1"/>
    </source>
</evidence>
<dbReference type="RefSeq" id="WP_006599458.1">
    <property type="nucleotide sequence ID" value="NZ_GL622359.1"/>
</dbReference>
<dbReference type="GO" id="GO:0016020">
    <property type="term" value="C:membrane"/>
    <property type="evidence" value="ECO:0007669"/>
    <property type="project" value="InterPro"/>
</dbReference>
<protein>
    <submittedName>
        <fullName evidence="2">Uncharacterized protein</fullName>
    </submittedName>
</protein>
<feature type="transmembrane region" description="Helical" evidence="1">
    <location>
        <begin position="268"/>
        <end position="292"/>
    </location>
</feature>
<feature type="transmembrane region" description="Helical" evidence="1">
    <location>
        <begin position="153"/>
        <end position="172"/>
    </location>
</feature>
<dbReference type="eggNOG" id="COG3949">
    <property type="taxonomic scope" value="Bacteria"/>
</dbReference>
<dbReference type="EMBL" id="AEQN01000026">
    <property type="protein sequence ID" value="EFV00871.1"/>
    <property type="molecule type" value="Genomic_DNA"/>
</dbReference>
<name>E6MJ51_9FIRM</name>
<evidence type="ECO:0000256" key="1">
    <source>
        <dbReference type="SAM" id="Phobius"/>
    </source>
</evidence>
<keyword evidence="1" id="KW-0472">Membrane</keyword>
<comment type="caution">
    <text evidence="2">The sequence shown here is derived from an EMBL/GenBank/DDBJ whole genome shotgun (WGS) entry which is preliminary data.</text>
</comment>
<feature type="transmembrane region" description="Helical" evidence="1">
    <location>
        <begin position="226"/>
        <end position="248"/>
    </location>
</feature>
<dbReference type="PROSITE" id="PS50283">
    <property type="entry name" value="NA_SOLUT_SYMP_3"/>
    <property type="match status" value="1"/>
</dbReference>
<feature type="transmembrane region" description="Helical" evidence="1">
    <location>
        <begin position="313"/>
        <end position="335"/>
    </location>
</feature>
<dbReference type="AlphaFoldDB" id="E6MJ51"/>
<dbReference type="GO" id="GO:0022857">
    <property type="term" value="F:transmembrane transporter activity"/>
    <property type="evidence" value="ECO:0007669"/>
    <property type="project" value="InterPro"/>
</dbReference>
<dbReference type="OrthoDB" id="4005at2"/>
<gene>
    <name evidence="2" type="ORF">HMP0721_2036</name>
</gene>
<keyword evidence="1" id="KW-0812">Transmembrane</keyword>
<dbReference type="PANTHER" id="PTHR37814:SF1">
    <property type="entry name" value="MEMBRANE PROTEIN"/>
    <property type="match status" value="1"/>
</dbReference>
<feature type="transmembrane region" description="Helical" evidence="1">
    <location>
        <begin position="87"/>
        <end position="110"/>
    </location>
</feature>
<feature type="transmembrane region" description="Helical" evidence="1">
    <location>
        <begin position="44"/>
        <end position="66"/>
    </location>
</feature>
<feature type="transmembrane region" description="Helical" evidence="1">
    <location>
        <begin position="341"/>
        <end position="360"/>
    </location>
</feature>
<dbReference type="PANTHER" id="PTHR37814">
    <property type="entry name" value="CONSERVED MEMBRANE PROTEIN"/>
    <property type="match status" value="1"/>
</dbReference>
<dbReference type="STRING" id="887929.HMP0721_2036"/>
<dbReference type="Proteomes" id="UP000004754">
    <property type="component" value="Unassembled WGS sequence"/>
</dbReference>
<feature type="transmembrane region" description="Helical" evidence="1">
    <location>
        <begin position="122"/>
        <end position="141"/>
    </location>
</feature>
<reference evidence="2 3" key="1">
    <citation type="submission" date="2010-12" db="EMBL/GenBank/DDBJ databases">
        <authorList>
            <person name="Muzny D."/>
            <person name="Qin X."/>
            <person name="Deng J."/>
            <person name="Jiang H."/>
            <person name="Liu Y."/>
            <person name="Qu J."/>
            <person name="Song X.-Z."/>
            <person name="Zhang L."/>
            <person name="Thornton R."/>
            <person name="Coyle M."/>
            <person name="Francisco L."/>
            <person name="Jackson L."/>
            <person name="Javaid M."/>
            <person name="Korchina V."/>
            <person name="Kovar C."/>
            <person name="Mata R."/>
            <person name="Mathew T."/>
            <person name="Ngo R."/>
            <person name="Nguyen L."/>
            <person name="Nguyen N."/>
            <person name="Okwuonu G."/>
            <person name="Ongeri F."/>
            <person name="Pham C."/>
            <person name="Simmons D."/>
            <person name="Wilczek-Boney K."/>
            <person name="Hale W."/>
            <person name="Jakkamsetti A."/>
            <person name="Pham P."/>
            <person name="Ruth R."/>
            <person name="San Lucas F."/>
            <person name="Warren J."/>
            <person name="Zhang J."/>
            <person name="Zhao Z."/>
            <person name="Zhou C."/>
            <person name="Zhu D."/>
            <person name="Lee S."/>
            <person name="Bess C."/>
            <person name="Blankenburg K."/>
            <person name="Forbes L."/>
            <person name="Fu Q."/>
            <person name="Gubbala S."/>
            <person name="Hirani K."/>
            <person name="Jayaseelan J.C."/>
            <person name="Lara F."/>
            <person name="Munidasa M."/>
            <person name="Palculict T."/>
            <person name="Patil S."/>
            <person name="Pu L.-L."/>
            <person name="Saada N."/>
            <person name="Tang L."/>
            <person name="Weissenberger G."/>
            <person name="Zhu Y."/>
            <person name="Hemphill L."/>
            <person name="Shang Y."/>
            <person name="Youmans B."/>
            <person name="Ayvaz T."/>
            <person name="Ross M."/>
            <person name="Santibanez J."/>
            <person name="Aqrawi P."/>
            <person name="Gross S."/>
            <person name="Joshi V."/>
            <person name="Fowler G."/>
            <person name="Nazareth L."/>
            <person name="Reid J."/>
            <person name="Worley K."/>
            <person name="Petrosino J."/>
            <person name="Highlander S."/>
            <person name="Gibbs R."/>
        </authorList>
    </citation>
    <scope>NUCLEOTIDE SEQUENCE [LARGE SCALE GENOMIC DNA]</scope>
    <source>
        <strain evidence="2 3">ATCC 23263</strain>
    </source>
</reference>